<proteinExistence type="predicted"/>
<evidence type="ECO:0000256" key="4">
    <source>
        <dbReference type="ARBA" id="ARBA00023136"/>
    </source>
</evidence>
<keyword evidence="4 5" id="KW-0472">Membrane</keyword>
<keyword evidence="2 5" id="KW-0812">Transmembrane</keyword>
<comment type="subcellular location">
    <subcellularLocation>
        <location evidence="1">Membrane</location>
    </subcellularLocation>
</comment>
<organism evidence="7">
    <name type="scientific">Schistocephalus solidus</name>
    <name type="common">Tapeworm</name>
    <dbReference type="NCBI Taxonomy" id="70667"/>
    <lineage>
        <taxon>Eukaryota</taxon>
        <taxon>Metazoa</taxon>
        <taxon>Spiralia</taxon>
        <taxon>Lophotrochozoa</taxon>
        <taxon>Platyhelminthes</taxon>
        <taxon>Cestoda</taxon>
        <taxon>Eucestoda</taxon>
        <taxon>Diphyllobothriidea</taxon>
        <taxon>Diphyllobothriidae</taxon>
        <taxon>Schistocephalus</taxon>
    </lineage>
</organism>
<keyword evidence="3 5" id="KW-1133">Transmembrane helix</keyword>
<dbReference type="InterPro" id="IPR019427">
    <property type="entry name" value="7TM_GPCR_serpentine_rcpt_Srw"/>
</dbReference>
<dbReference type="PROSITE" id="PS50262">
    <property type="entry name" value="G_PROTEIN_RECEP_F1_2"/>
    <property type="match status" value="1"/>
</dbReference>
<feature type="transmembrane region" description="Helical" evidence="5">
    <location>
        <begin position="181"/>
        <end position="200"/>
    </location>
</feature>
<evidence type="ECO:0000256" key="3">
    <source>
        <dbReference type="ARBA" id="ARBA00022989"/>
    </source>
</evidence>
<dbReference type="InterPro" id="IPR052954">
    <property type="entry name" value="GPCR-Ligand_Int"/>
</dbReference>
<protein>
    <submittedName>
        <fullName evidence="8">FMRFamide receptor</fullName>
    </submittedName>
</protein>
<feature type="transmembrane region" description="Helical" evidence="5">
    <location>
        <begin position="91"/>
        <end position="114"/>
    </location>
</feature>
<dbReference type="EMBL" id="GEEE01013650">
    <property type="protein sequence ID" value="JAP49575.1"/>
    <property type="molecule type" value="Transcribed_RNA"/>
</dbReference>
<dbReference type="Pfam" id="PF10324">
    <property type="entry name" value="7TM_GPCR_Srw"/>
    <property type="match status" value="1"/>
</dbReference>
<accession>A0A0X3NQP9</accession>
<feature type="domain" description="G-protein coupled receptors family 1 profile" evidence="6">
    <location>
        <begin position="1"/>
        <end position="197"/>
    </location>
</feature>
<evidence type="ECO:0000256" key="1">
    <source>
        <dbReference type="ARBA" id="ARBA00004370"/>
    </source>
</evidence>
<sequence length="278" mass="31645">MICHPFIAKRFCTITLSKLMIACILFVSLCFTVPRFLEYKFMDLTVFSPLSTGGGLGIGTSVEAGGHHTNISWYVLSALGQSEGFRNGYHLWSWCILVIGIPSVIIAVLNVFLVREINSSIKRRRVEHGVKTRQQETDVMLIGVIVIFFVCQIPSSVSHVLWGTQKQSANTSISWLVVNEIGNLLIILNASINIIPYYMFSRKFRVIFMHIYFWWALGFLNKWRKPKVTTIKLQRCRSLQPEAGQSRNGNVPTMESNRKFALEDTVLSTYVQSYHVTD</sequence>
<gene>
    <name evidence="8" type="primary">FMAR</name>
    <name evidence="7" type="ORF">TR133543</name>
</gene>
<evidence type="ECO:0000259" key="6">
    <source>
        <dbReference type="PROSITE" id="PS50262"/>
    </source>
</evidence>
<dbReference type="AlphaFoldDB" id="A0A0X3NQP9"/>
<keyword evidence="8" id="KW-0675">Receptor</keyword>
<evidence type="ECO:0000256" key="2">
    <source>
        <dbReference type="ARBA" id="ARBA00022692"/>
    </source>
</evidence>
<dbReference type="GO" id="GO:0016020">
    <property type="term" value="C:membrane"/>
    <property type="evidence" value="ECO:0007669"/>
    <property type="project" value="UniProtKB-SubCell"/>
</dbReference>
<dbReference type="GO" id="GO:0008528">
    <property type="term" value="F:G protein-coupled peptide receptor activity"/>
    <property type="evidence" value="ECO:0007669"/>
    <property type="project" value="InterPro"/>
</dbReference>
<dbReference type="EMBL" id="GEEE01021247">
    <property type="protein sequence ID" value="JAP41978.1"/>
    <property type="molecule type" value="Transcribed_RNA"/>
</dbReference>
<dbReference type="Gene3D" id="1.20.1070.10">
    <property type="entry name" value="Rhodopsin 7-helix transmembrane proteins"/>
    <property type="match status" value="1"/>
</dbReference>
<name>A0A0X3NQP9_SCHSO</name>
<dbReference type="CDD" id="cd14978">
    <property type="entry name" value="7tmA_FMRFamide_R-like"/>
    <property type="match status" value="1"/>
</dbReference>
<evidence type="ECO:0000313" key="8">
    <source>
        <dbReference type="EMBL" id="JAP49575.1"/>
    </source>
</evidence>
<reference evidence="7" key="1">
    <citation type="submission" date="2016-01" db="EMBL/GenBank/DDBJ databases">
        <title>Reference transcriptome for the parasite Schistocephalus solidus: insights into the molecular evolution of parasitism.</title>
        <authorList>
            <person name="Hebert F.O."/>
            <person name="Grambauer S."/>
            <person name="Barber I."/>
            <person name="Landry C.R."/>
            <person name="Aubin-Horth N."/>
        </authorList>
    </citation>
    <scope>NUCLEOTIDE SEQUENCE</scope>
</reference>
<dbReference type="InterPro" id="IPR017452">
    <property type="entry name" value="GPCR_Rhodpsn_7TM"/>
</dbReference>
<evidence type="ECO:0000256" key="5">
    <source>
        <dbReference type="SAM" id="Phobius"/>
    </source>
</evidence>
<evidence type="ECO:0000313" key="7">
    <source>
        <dbReference type="EMBL" id="JAP41978.1"/>
    </source>
</evidence>
<dbReference type="SUPFAM" id="SSF81321">
    <property type="entry name" value="Family A G protein-coupled receptor-like"/>
    <property type="match status" value="1"/>
</dbReference>
<dbReference type="PANTHER" id="PTHR46641">
    <property type="entry name" value="FMRFAMIDE RECEPTOR-RELATED"/>
    <property type="match status" value="1"/>
</dbReference>
<feature type="transmembrane region" description="Helical" evidence="5">
    <location>
        <begin position="139"/>
        <end position="161"/>
    </location>
</feature>
<feature type="transmembrane region" description="Helical" evidence="5">
    <location>
        <begin position="19"/>
        <end position="37"/>
    </location>
</feature>
<dbReference type="PANTHER" id="PTHR46641:SF2">
    <property type="entry name" value="FMRFAMIDE RECEPTOR"/>
    <property type="match status" value="1"/>
</dbReference>